<evidence type="ECO:0000256" key="2">
    <source>
        <dbReference type="ARBA" id="ARBA00022475"/>
    </source>
</evidence>
<dbReference type="InterPro" id="IPR043428">
    <property type="entry name" value="LivM-like"/>
</dbReference>
<comment type="subcellular location">
    <subcellularLocation>
        <location evidence="1">Cell membrane</location>
        <topology evidence="1">Multi-pass membrane protein</topology>
    </subcellularLocation>
</comment>
<feature type="transmembrane region" description="Helical" evidence="6">
    <location>
        <begin position="301"/>
        <end position="323"/>
    </location>
</feature>
<dbReference type="HOGENOM" id="CLU_031365_0_1_4"/>
<evidence type="ECO:0000256" key="6">
    <source>
        <dbReference type="SAM" id="Phobius"/>
    </source>
</evidence>
<feature type="transmembrane region" description="Helical" evidence="6">
    <location>
        <begin position="264"/>
        <end position="289"/>
    </location>
</feature>
<accession>W8WT58</accession>
<dbReference type="PANTHER" id="PTHR30482">
    <property type="entry name" value="HIGH-AFFINITY BRANCHED-CHAIN AMINO ACID TRANSPORT SYSTEM PERMEASE"/>
    <property type="match status" value="1"/>
</dbReference>
<evidence type="ECO:0000256" key="4">
    <source>
        <dbReference type="ARBA" id="ARBA00022989"/>
    </source>
</evidence>
<dbReference type="GO" id="GO:0005886">
    <property type="term" value="C:plasma membrane"/>
    <property type="evidence" value="ECO:0007669"/>
    <property type="project" value="UniProtKB-SubCell"/>
</dbReference>
<evidence type="ECO:0000313" key="8">
    <source>
        <dbReference type="Proteomes" id="UP000019805"/>
    </source>
</evidence>
<dbReference type="Proteomes" id="UP000019805">
    <property type="component" value="Chromosome"/>
</dbReference>
<name>W8WT58_CASD6</name>
<keyword evidence="3 6" id="KW-0812">Transmembrane</keyword>
<dbReference type="InterPro" id="IPR001851">
    <property type="entry name" value="ABC_transp_permease"/>
</dbReference>
<feature type="transmembrane region" description="Helical" evidence="6">
    <location>
        <begin position="48"/>
        <end position="70"/>
    </location>
</feature>
<dbReference type="PANTHER" id="PTHR30482:SF17">
    <property type="entry name" value="ABC TRANSPORTER ATP-BINDING PROTEIN"/>
    <property type="match status" value="1"/>
</dbReference>
<dbReference type="STRING" id="1437824.BN940_01186"/>
<dbReference type="eggNOG" id="COG4177">
    <property type="taxonomic scope" value="Bacteria"/>
</dbReference>
<dbReference type="CDD" id="cd06581">
    <property type="entry name" value="TM_PBP1_LivM_like"/>
    <property type="match status" value="1"/>
</dbReference>
<feature type="transmembrane region" description="Helical" evidence="6">
    <location>
        <begin position="223"/>
        <end position="244"/>
    </location>
</feature>
<dbReference type="KEGG" id="cdn:BN940_01186"/>
<feature type="transmembrane region" description="Helical" evidence="6">
    <location>
        <begin position="133"/>
        <end position="151"/>
    </location>
</feature>
<dbReference type="RefSeq" id="WP_242404239.1">
    <property type="nucleotide sequence ID" value="NZ_HG916765.1"/>
</dbReference>
<dbReference type="Pfam" id="PF02653">
    <property type="entry name" value="BPD_transp_2"/>
    <property type="match status" value="1"/>
</dbReference>
<evidence type="ECO:0000256" key="5">
    <source>
        <dbReference type="ARBA" id="ARBA00023136"/>
    </source>
</evidence>
<protein>
    <submittedName>
        <fullName evidence="7">Branched-chain amino acid transport system permease protein LivM</fullName>
    </submittedName>
</protein>
<keyword evidence="4 6" id="KW-1133">Transmembrane helix</keyword>
<dbReference type="EMBL" id="HG916765">
    <property type="protein sequence ID" value="CDM22714.1"/>
    <property type="molecule type" value="Genomic_DNA"/>
</dbReference>
<feature type="transmembrane region" description="Helical" evidence="6">
    <location>
        <begin position="21"/>
        <end position="42"/>
    </location>
</feature>
<dbReference type="AlphaFoldDB" id="W8WT58"/>
<evidence type="ECO:0000313" key="7">
    <source>
        <dbReference type="EMBL" id="CDM22714.1"/>
    </source>
</evidence>
<keyword evidence="2" id="KW-1003">Cell membrane</keyword>
<feature type="transmembrane region" description="Helical" evidence="6">
    <location>
        <begin position="171"/>
        <end position="193"/>
    </location>
</feature>
<organism evidence="7 8">
    <name type="scientific">Castellaniella defragrans (strain DSM 12143 / CCUG 39792 / 65Phen)</name>
    <name type="common">Alcaligenes defragrans</name>
    <dbReference type="NCBI Taxonomy" id="1437824"/>
    <lineage>
        <taxon>Bacteria</taxon>
        <taxon>Pseudomonadati</taxon>
        <taxon>Pseudomonadota</taxon>
        <taxon>Betaproteobacteria</taxon>
        <taxon>Burkholderiales</taxon>
        <taxon>Alcaligenaceae</taxon>
        <taxon>Castellaniella</taxon>
    </lineage>
</organism>
<gene>
    <name evidence="7" type="ORF">BN940_01186</name>
</gene>
<feature type="transmembrane region" description="Helical" evidence="6">
    <location>
        <begin position="106"/>
        <end position="126"/>
    </location>
</feature>
<reference evidence="7 8" key="1">
    <citation type="journal article" date="2014" name="BMC Microbiol.">
        <title>The oxygen-independent metabolism of cyclic monoterpenes in Castellaniella defragrans 65Phen.</title>
        <authorList>
            <person name="Petasch J."/>
            <person name="Disch E.M."/>
            <person name="Markert S."/>
            <person name="Becher D."/>
            <person name="Schweder T."/>
            <person name="Huttel B."/>
            <person name="Reinhardt R."/>
            <person name="Harder J."/>
        </authorList>
    </citation>
    <scope>NUCLEOTIDE SEQUENCE [LARGE SCALE GENOMIC DNA]</scope>
    <source>
        <strain evidence="7">65Phen</strain>
    </source>
</reference>
<proteinExistence type="predicted"/>
<evidence type="ECO:0000256" key="3">
    <source>
        <dbReference type="ARBA" id="ARBA00022692"/>
    </source>
</evidence>
<keyword evidence="5 6" id="KW-0472">Membrane</keyword>
<keyword evidence="8" id="KW-1185">Reference proteome</keyword>
<feature type="transmembrane region" description="Helical" evidence="6">
    <location>
        <begin position="82"/>
        <end position="100"/>
    </location>
</feature>
<evidence type="ECO:0000256" key="1">
    <source>
        <dbReference type="ARBA" id="ARBA00004651"/>
    </source>
</evidence>
<sequence>MKMESSISNPNAPAARAPAGGSWPAVLTGLIFVLFLLVPVYASVADSAYALLQFSRILVFALAAVGLNLALGYGGLVSFGHAMYIGIGAYCVAIASHYGADSGVLHLLLVVAVTALVAAPVGLIALRTHGIAFIMITLALAQMFYFLAVGLKQYGGDEGLPIRQLSRFGTLTGSHLGLYLALLACLAASLLLLRRVIRSRFGLILRASSMDARRVRAVGTAPLGYRLLAYVLSAELCALAGFFLANLTAFASPAYMAWTASGELIIMVLLGGAGTLVGPVVGAAGFLLLEEGLKGLTDHWMIVMGPVIVLIVLFLRNGLWGMFASPGEGR</sequence>
<dbReference type="PATRIC" id="fig|1437824.5.peg.236"/>
<dbReference type="GO" id="GO:0015658">
    <property type="term" value="F:branched-chain amino acid transmembrane transporter activity"/>
    <property type="evidence" value="ECO:0007669"/>
    <property type="project" value="InterPro"/>
</dbReference>